<dbReference type="AlphaFoldDB" id="A0A6H5ILP5"/>
<evidence type="ECO:0000313" key="2">
    <source>
        <dbReference type="Proteomes" id="UP000479190"/>
    </source>
</evidence>
<gene>
    <name evidence="1" type="ORF">TBRA_LOCUS10335</name>
</gene>
<dbReference type="Proteomes" id="UP000479190">
    <property type="component" value="Unassembled WGS sequence"/>
</dbReference>
<organism evidence="1 2">
    <name type="scientific">Trichogramma brassicae</name>
    <dbReference type="NCBI Taxonomy" id="86971"/>
    <lineage>
        <taxon>Eukaryota</taxon>
        <taxon>Metazoa</taxon>
        <taxon>Ecdysozoa</taxon>
        <taxon>Arthropoda</taxon>
        <taxon>Hexapoda</taxon>
        <taxon>Insecta</taxon>
        <taxon>Pterygota</taxon>
        <taxon>Neoptera</taxon>
        <taxon>Endopterygota</taxon>
        <taxon>Hymenoptera</taxon>
        <taxon>Apocrita</taxon>
        <taxon>Proctotrupomorpha</taxon>
        <taxon>Chalcidoidea</taxon>
        <taxon>Trichogrammatidae</taxon>
        <taxon>Trichogramma</taxon>
    </lineage>
</organism>
<evidence type="ECO:0000313" key="1">
    <source>
        <dbReference type="EMBL" id="CAB0038557.1"/>
    </source>
</evidence>
<protein>
    <submittedName>
        <fullName evidence="1">Uncharacterized protein</fullName>
    </submittedName>
</protein>
<dbReference type="EMBL" id="CADCXV010000915">
    <property type="protein sequence ID" value="CAB0038557.1"/>
    <property type="molecule type" value="Genomic_DNA"/>
</dbReference>
<name>A0A6H5ILP5_9HYME</name>
<accession>A0A6H5ILP5</accession>
<sequence>DRVSPLPLVKTPYSLPKAPEMSSAFSSPLASVRVETLTLITQSSGRHSVAAFKERPRITLSFCNRDFADRACQQQPIASERVSRLYYCERPLTAYNTPVVPLEYSTSSCSVQSRLRMFE</sequence>
<keyword evidence="2" id="KW-1185">Reference proteome</keyword>
<proteinExistence type="predicted"/>
<reference evidence="1 2" key="1">
    <citation type="submission" date="2020-02" db="EMBL/GenBank/DDBJ databases">
        <authorList>
            <person name="Ferguson B K."/>
        </authorList>
    </citation>
    <scope>NUCLEOTIDE SEQUENCE [LARGE SCALE GENOMIC DNA]</scope>
</reference>
<feature type="non-terminal residue" evidence="1">
    <location>
        <position position="1"/>
    </location>
</feature>